<proteinExistence type="predicted"/>
<dbReference type="PANTHER" id="PTHR23268:SF31">
    <property type="entry name" value="T CELL RECEPTOR BETA VARIABLE 30"/>
    <property type="match status" value="1"/>
</dbReference>
<dbReference type="InterPro" id="IPR050413">
    <property type="entry name" value="TCR_beta_variable"/>
</dbReference>
<dbReference type="InterPro" id="IPR036179">
    <property type="entry name" value="Ig-like_dom_sf"/>
</dbReference>
<dbReference type="Proteomes" id="UP001230051">
    <property type="component" value="Unassembled WGS sequence"/>
</dbReference>
<dbReference type="GO" id="GO:0007166">
    <property type="term" value="P:cell surface receptor signaling pathway"/>
    <property type="evidence" value="ECO:0007669"/>
    <property type="project" value="TreeGrafter"/>
</dbReference>
<dbReference type="SUPFAM" id="SSF48726">
    <property type="entry name" value="Immunoglobulin"/>
    <property type="match status" value="1"/>
</dbReference>
<reference evidence="5" key="1">
    <citation type="submission" date="2022-02" db="EMBL/GenBank/DDBJ databases">
        <title>Atlantic sturgeon de novo genome assembly.</title>
        <authorList>
            <person name="Stock M."/>
            <person name="Klopp C."/>
            <person name="Guiguen Y."/>
            <person name="Cabau C."/>
            <person name="Parinello H."/>
            <person name="Santidrian Yebra-Pimentel E."/>
            <person name="Kuhl H."/>
            <person name="Dirks R.P."/>
            <person name="Guessner J."/>
            <person name="Wuertz S."/>
            <person name="Du K."/>
            <person name="Schartl M."/>
        </authorList>
    </citation>
    <scope>NUCLEOTIDE SEQUENCE</scope>
    <source>
        <strain evidence="5">STURGEONOMICS-FGT-2020</strain>
        <tissue evidence="5">Whole blood</tissue>
    </source>
</reference>
<feature type="signal peptide" evidence="3">
    <location>
        <begin position="1"/>
        <end position="17"/>
    </location>
</feature>
<evidence type="ECO:0000313" key="6">
    <source>
        <dbReference type="Proteomes" id="UP001230051"/>
    </source>
</evidence>
<name>A0AAD8CMN4_ACIOX</name>
<evidence type="ECO:0000256" key="1">
    <source>
        <dbReference type="ARBA" id="ARBA00022729"/>
    </source>
</evidence>
<feature type="chain" id="PRO_5042119797" description="Ig-like domain-containing protein" evidence="3">
    <location>
        <begin position="18"/>
        <end position="114"/>
    </location>
</feature>
<comment type="caution">
    <text evidence="5">The sequence shown here is derived from an EMBL/GenBank/DDBJ whole genome shotgun (WGS) entry which is preliminary data.</text>
</comment>
<accession>A0AAD8CMN4</accession>
<keyword evidence="6" id="KW-1185">Reference proteome</keyword>
<evidence type="ECO:0000313" key="5">
    <source>
        <dbReference type="EMBL" id="KAK1153201.1"/>
    </source>
</evidence>
<dbReference type="InterPro" id="IPR013783">
    <property type="entry name" value="Ig-like_fold"/>
</dbReference>
<dbReference type="Pfam" id="PF07686">
    <property type="entry name" value="V-set"/>
    <property type="match status" value="1"/>
</dbReference>
<dbReference type="EMBL" id="JAGXEW010000042">
    <property type="protein sequence ID" value="KAK1153201.1"/>
    <property type="molecule type" value="Genomic_DNA"/>
</dbReference>
<keyword evidence="1 3" id="KW-0732">Signal</keyword>
<dbReference type="GO" id="GO:0002376">
    <property type="term" value="P:immune system process"/>
    <property type="evidence" value="ECO:0007669"/>
    <property type="project" value="UniProtKB-KW"/>
</dbReference>
<feature type="domain" description="Ig-like" evidence="4">
    <location>
        <begin position="13"/>
        <end position="114"/>
    </location>
</feature>
<sequence>MHFILLAFSTFIPCVRLQTILQSPRSIVQFAGTEARLACTVKGASDPYMYWYRQDSSGRIEMLFLSRAAGMVDESPIKDFTAQRTDSEGFSLQTESLSLNHTAVYYCAWSSHSD</sequence>
<evidence type="ECO:0000256" key="2">
    <source>
        <dbReference type="ARBA" id="ARBA00022859"/>
    </source>
</evidence>
<dbReference type="AlphaFoldDB" id="A0AAD8CMN4"/>
<protein>
    <recommendedName>
        <fullName evidence="4">Ig-like domain-containing protein</fullName>
    </recommendedName>
</protein>
<dbReference type="InterPro" id="IPR013106">
    <property type="entry name" value="Ig_V-set"/>
</dbReference>
<dbReference type="Gene3D" id="2.60.40.10">
    <property type="entry name" value="Immunoglobulins"/>
    <property type="match status" value="1"/>
</dbReference>
<dbReference type="GO" id="GO:0005886">
    <property type="term" value="C:plasma membrane"/>
    <property type="evidence" value="ECO:0007669"/>
    <property type="project" value="TreeGrafter"/>
</dbReference>
<evidence type="ECO:0000259" key="4">
    <source>
        <dbReference type="PROSITE" id="PS50835"/>
    </source>
</evidence>
<gene>
    <name evidence="5" type="ORF">AOXY_G30089</name>
</gene>
<dbReference type="PROSITE" id="PS50835">
    <property type="entry name" value="IG_LIKE"/>
    <property type="match status" value="1"/>
</dbReference>
<dbReference type="PANTHER" id="PTHR23268">
    <property type="entry name" value="T-CELL RECEPTOR BETA CHAIN"/>
    <property type="match status" value="1"/>
</dbReference>
<dbReference type="InterPro" id="IPR007110">
    <property type="entry name" value="Ig-like_dom"/>
</dbReference>
<evidence type="ECO:0000256" key="3">
    <source>
        <dbReference type="SAM" id="SignalP"/>
    </source>
</evidence>
<keyword evidence="2" id="KW-0391">Immunity</keyword>
<organism evidence="5 6">
    <name type="scientific">Acipenser oxyrinchus oxyrinchus</name>
    <dbReference type="NCBI Taxonomy" id="40147"/>
    <lineage>
        <taxon>Eukaryota</taxon>
        <taxon>Metazoa</taxon>
        <taxon>Chordata</taxon>
        <taxon>Craniata</taxon>
        <taxon>Vertebrata</taxon>
        <taxon>Euteleostomi</taxon>
        <taxon>Actinopterygii</taxon>
        <taxon>Chondrostei</taxon>
        <taxon>Acipenseriformes</taxon>
        <taxon>Acipenseridae</taxon>
        <taxon>Acipenser</taxon>
    </lineage>
</organism>